<dbReference type="InterPro" id="IPR001499">
    <property type="entry name" value="GPCR_STE3"/>
</dbReference>
<evidence type="ECO:0000256" key="10">
    <source>
        <dbReference type="SAM" id="MobiDB-lite"/>
    </source>
</evidence>
<gene>
    <name evidence="12" type="ORF">C8F04DRAFT_1150435</name>
</gene>
<feature type="transmembrane region" description="Helical" evidence="11">
    <location>
        <begin position="155"/>
        <end position="178"/>
    </location>
</feature>
<evidence type="ECO:0000256" key="8">
    <source>
        <dbReference type="ARBA" id="ARBA00023170"/>
    </source>
</evidence>
<name>A0AAD6WN49_9AGAR</name>
<comment type="subcellular location">
    <subcellularLocation>
        <location evidence="1">Membrane</location>
        <topology evidence="1">Multi-pass membrane protein</topology>
    </subcellularLocation>
</comment>
<dbReference type="PANTHER" id="PTHR28097">
    <property type="entry name" value="PHEROMONE A FACTOR RECEPTOR"/>
    <property type="match status" value="1"/>
</dbReference>
<evidence type="ECO:0000313" key="13">
    <source>
        <dbReference type="Proteomes" id="UP001218188"/>
    </source>
</evidence>
<dbReference type="GO" id="GO:0004934">
    <property type="term" value="F:mating-type alpha-factor pheromone receptor activity"/>
    <property type="evidence" value="ECO:0007669"/>
    <property type="project" value="InterPro"/>
</dbReference>
<keyword evidence="7 11" id="KW-0472">Membrane</keyword>
<comment type="caution">
    <text evidence="12">The sequence shown here is derived from an EMBL/GenBank/DDBJ whole genome shotgun (WGS) entry which is preliminary data.</text>
</comment>
<sequence length="543" mass="59015">MSDVLYPLFSVFTFLGFVCVLIPLPWHFRTWNSGACFYIMWSGLACLNQFVNSIVWANDSINHAPVWCDISVRISLAASVGIPAASLCINRRLYQIARAKPDTITAAQNRRSVLSDSLVCVLFPLVYVALQYIVQSHRFDIYEQVGCFPALSNTITVYFLSMIWPLLVAFVSAVYSIFSLHAFRASRAAFNEFLDPTTTTTALPELTVSRYLRLMVLAATAIFVITPLSILALWTNLTATPLTTWHSLFVTHLNFSRIDEIPASVWRASKPLAVALELTRWSAPLSALAFFVLFGLAPEARQHYARLSTVLAAAFWRLLAPLGFHRPASGVLAAPFVTNGSSSRSHSQSSSSTTLGGRFGPGIGYTKPAGPSYEKDVKSTLSRFSAASRVPTSRFSAYSDASISVSVSSAYSADSHVDVDAHTPTSVHTPASASASFVPVQTPASATSFATSTASSPFAYALPLHIGWQGHGEAYPASPTSYGRTSSTSYGETLYGEEEEEEEEQSARSWSPVSDAHSLDREDVDAPPMPQRQDTAARGRALA</sequence>
<evidence type="ECO:0000256" key="1">
    <source>
        <dbReference type="ARBA" id="ARBA00004141"/>
    </source>
</evidence>
<feature type="region of interest" description="Disordered" evidence="10">
    <location>
        <begin position="476"/>
        <end position="543"/>
    </location>
</feature>
<keyword evidence="3" id="KW-0589">Pheromone response</keyword>
<dbReference type="InterPro" id="IPR000481">
    <property type="entry name" value="GPCR_Pheromne_B_alpha_rcpt"/>
</dbReference>
<dbReference type="PANTHER" id="PTHR28097:SF1">
    <property type="entry name" value="PHEROMONE A FACTOR RECEPTOR"/>
    <property type="match status" value="1"/>
</dbReference>
<keyword evidence="9" id="KW-0807">Transducer</keyword>
<evidence type="ECO:0000256" key="9">
    <source>
        <dbReference type="ARBA" id="ARBA00023224"/>
    </source>
</evidence>
<evidence type="ECO:0000313" key="12">
    <source>
        <dbReference type="EMBL" id="KAJ7018710.1"/>
    </source>
</evidence>
<proteinExistence type="inferred from homology"/>
<comment type="similarity">
    <text evidence="2">Belongs to the G-protein coupled receptor 4 family.</text>
</comment>
<dbReference type="Proteomes" id="UP001218188">
    <property type="component" value="Unassembled WGS sequence"/>
</dbReference>
<dbReference type="PRINTS" id="PR00899">
    <property type="entry name" value="GPCRSTE3"/>
</dbReference>
<dbReference type="GO" id="GO:0000750">
    <property type="term" value="P:pheromone-dependent signal transduction involved in conjugation with cellular fusion"/>
    <property type="evidence" value="ECO:0007669"/>
    <property type="project" value="TreeGrafter"/>
</dbReference>
<feature type="compositionally biased region" description="Low complexity" evidence="10">
    <location>
        <begin position="341"/>
        <end position="352"/>
    </location>
</feature>
<dbReference type="Pfam" id="PF02076">
    <property type="entry name" value="STE3"/>
    <property type="match status" value="1"/>
</dbReference>
<feature type="region of interest" description="Disordered" evidence="10">
    <location>
        <begin position="340"/>
        <end position="361"/>
    </location>
</feature>
<evidence type="ECO:0000256" key="7">
    <source>
        <dbReference type="ARBA" id="ARBA00023136"/>
    </source>
</evidence>
<evidence type="ECO:0000256" key="3">
    <source>
        <dbReference type="ARBA" id="ARBA00022507"/>
    </source>
</evidence>
<evidence type="ECO:0000256" key="6">
    <source>
        <dbReference type="ARBA" id="ARBA00023040"/>
    </source>
</evidence>
<keyword evidence="8 12" id="KW-0675">Receptor</keyword>
<feature type="transmembrane region" description="Helical" evidence="11">
    <location>
        <begin position="214"/>
        <end position="234"/>
    </location>
</feature>
<feature type="compositionally biased region" description="Low complexity" evidence="10">
    <location>
        <begin position="480"/>
        <end position="493"/>
    </location>
</feature>
<organism evidence="12 13">
    <name type="scientific">Mycena alexandri</name>
    <dbReference type="NCBI Taxonomy" id="1745969"/>
    <lineage>
        <taxon>Eukaryota</taxon>
        <taxon>Fungi</taxon>
        <taxon>Dikarya</taxon>
        <taxon>Basidiomycota</taxon>
        <taxon>Agaricomycotina</taxon>
        <taxon>Agaricomycetes</taxon>
        <taxon>Agaricomycetidae</taxon>
        <taxon>Agaricales</taxon>
        <taxon>Marasmiineae</taxon>
        <taxon>Mycenaceae</taxon>
        <taxon>Mycena</taxon>
    </lineage>
</organism>
<feature type="transmembrane region" description="Helical" evidence="11">
    <location>
        <begin position="38"/>
        <end position="58"/>
    </location>
</feature>
<accession>A0AAD6WN49</accession>
<evidence type="ECO:0000256" key="11">
    <source>
        <dbReference type="SAM" id="Phobius"/>
    </source>
</evidence>
<feature type="transmembrane region" description="Helical" evidence="11">
    <location>
        <begin position="70"/>
        <end position="93"/>
    </location>
</feature>
<feature type="transmembrane region" description="Helical" evidence="11">
    <location>
        <begin position="6"/>
        <end position="26"/>
    </location>
</feature>
<feature type="compositionally biased region" description="Acidic residues" evidence="10">
    <location>
        <begin position="495"/>
        <end position="504"/>
    </location>
</feature>
<evidence type="ECO:0000256" key="2">
    <source>
        <dbReference type="ARBA" id="ARBA00011085"/>
    </source>
</evidence>
<dbReference type="EMBL" id="JARJCM010000326">
    <property type="protein sequence ID" value="KAJ7018710.1"/>
    <property type="molecule type" value="Genomic_DNA"/>
</dbReference>
<protein>
    <submittedName>
        <fullName evidence="12">Pheromone A receptor-domain-containing protein</fullName>
    </submittedName>
</protein>
<dbReference type="PRINTS" id="PR00901">
    <property type="entry name" value="PHEROMONEBAR"/>
</dbReference>
<reference evidence="12" key="1">
    <citation type="submission" date="2023-03" db="EMBL/GenBank/DDBJ databases">
        <title>Massive genome expansion in bonnet fungi (Mycena s.s.) driven by repeated elements and novel gene families across ecological guilds.</title>
        <authorList>
            <consortium name="Lawrence Berkeley National Laboratory"/>
            <person name="Harder C.B."/>
            <person name="Miyauchi S."/>
            <person name="Viragh M."/>
            <person name="Kuo A."/>
            <person name="Thoen E."/>
            <person name="Andreopoulos B."/>
            <person name="Lu D."/>
            <person name="Skrede I."/>
            <person name="Drula E."/>
            <person name="Henrissat B."/>
            <person name="Morin E."/>
            <person name="Kohler A."/>
            <person name="Barry K."/>
            <person name="LaButti K."/>
            <person name="Morin E."/>
            <person name="Salamov A."/>
            <person name="Lipzen A."/>
            <person name="Mereny Z."/>
            <person name="Hegedus B."/>
            <person name="Baldrian P."/>
            <person name="Stursova M."/>
            <person name="Weitz H."/>
            <person name="Taylor A."/>
            <person name="Grigoriev I.V."/>
            <person name="Nagy L.G."/>
            <person name="Martin F."/>
            <person name="Kauserud H."/>
        </authorList>
    </citation>
    <scope>NUCLEOTIDE SEQUENCE</scope>
    <source>
        <strain evidence="12">CBHHK200</strain>
    </source>
</reference>
<feature type="transmembrane region" description="Helical" evidence="11">
    <location>
        <begin position="113"/>
        <end position="135"/>
    </location>
</feature>
<keyword evidence="6" id="KW-0297">G-protein coupled receptor</keyword>
<dbReference type="GO" id="GO:0005886">
    <property type="term" value="C:plasma membrane"/>
    <property type="evidence" value="ECO:0007669"/>
    <property type="project" value="TreeGrafter"/>
</dbReference>
<keyword evidence="5 11" id="KW-1133">Transmembrane helix</keyword>
<dbReference type="AlphaFoldDB" id="A0AAD6WN49"/>
<evidence type="ECO:0000256" key="5">
    <source>
        <dbReference type="ARBA" id="ARBA00022989"/>
    </source>
</evidence>
<keyword evidence="4 11" id="KW-0812">Transmembrane</keyword>
<keyword evidence="13" id="KW-1185">Reference proteome</keyword>
<dbReference type="CDD" id="cd14966">
    <property type="entry name" value="7tmD_STE3"/>
    <property type="match status" value="1"/>
</dbReference>
<evidence type="ECO:0000256" key="4">
    <source>
        <dbReference type="ARBA" id="ARBA00022692"/>
    </source>
</evidence>